<name>A0ABU1VTH3_9GAMM</name>
<evidence type="ECO:0000313" key="2">
    <source>
        <dbReference type="Proteomes" id="UP001267878"/>
    </source>
</evidence>
<sequence>MSAETKTPLDHVNATVVQLKEMRHYCKNNVELLTTQWLLFDGELSKLKQAARIEELMTRQGELYDALEAEITELEALAVTLQPAPEEEAGTLH</sequence>
<accession>A0ABU1VTH3</accession>
<organism evidence="1 2">
    <name type="scientific">Agrilutibacter niabensis</name>
    <dbReference type="NCBI Taxonomy" id="380628"/>
    <lineage>
        <taxon>Bacteria</taxon>
        <taxon>Pseudomonadati</taxon>
        <taxon>Pseudomonadota</taxon>
        <taxon>Gammaproteobacteria</taxon>
        <taxon>Lysobacterales</taxon>
        <taxon>Lysobacteraceae</taxon>
        <taxon>Agrilutibacter</taxon>
    </lineage>
</organism>
<keyword evidence="2" id="KW-1185">Reference proteome</keyword>
<dbReference type="EMBL" id="JAVDVW010000002">
    <property type="protein sequence ID" value="MDR7100665.1"/>
    <property type="molecule type" value="Genomic_DNA"/>
</dbReference>
<protein>
    <submittedName>
        <fullName evidence="1">Uncharacterized coiled-coil DUF342 family protein</fullName>
    </submittedName>
</protein>
<gene>
    <name evidence="1" type="ORF">J2X04_003046</name>
</gene>
<proteinExistence type="predicted"/>
<evidence type="ECO:0000313" key="1">
    <source>
        <dbReference type="EMBL" id="MDR7100665.1"/>
    </source>
</evidence>
<reference evidence="1 2" key="1">
    <citation type="submission" date="2023-07" db="EMBL/GenBank/DDBJ databases">
        <title>Sorghum-associated microbial communities from plants grown in Nebraska, USA.</title>
        <authorList>
            <person name="Schachtman D."/>
        </authorList>
    </citation>
    <scope>NUCLEOTIDE SEQUENCE [LARGE SCALE GENOMIC DNA]</scope>
    <source>
        <strain evidence="1 2">BE187</strain>
    </source>
</reference>
<dbReference type="Proteomes" id="UP001267878">
    <property type="component" value="Unassembled WGS sequence"/>
</dbReference>
<comment type="caution">
    <text evidence="1">The sequence shown here is derived from an EMBL/GenBank/DDBJ whole genome shotgun (WGS) entry which is preliminary data.</text>
</comment>
<dbReference type="RefSeq" id="WP_310055703.1">
    <property type="nucleotide sequence ID" value="NZ_JAVDVW010000002.1"/>
</dbReference>